<dbReference type="Proteomes" id="UP000515550">
    <property type="component" value="Chromosome PVBDA_12"/>
</dbReference>
<dbReference type="AlphaFoldDB" id="A0A6V7SI83"/>
<keyword evidence="1" id="KW-0812">Transmembrane</keyword>
<dbReference type="VEuPathDB" id="PlasmoDB:PVBDA_1200350"/>
<evidence type="ECO:0000256" key="1">
    <source>
        <dbReference type="SAM" id="Phobius"/>
    </source>
</evidence>
<feature type="transmembrane region" description="Helical" evidence="1">
    <location>
        <begin position="122"/>
        <end position="144"/>
    </location>
</feature>
<keyword evidence="1" id="KW-0472">Membrane</keyword>
<reference evidence="2 3" key="1">
    <citation type="submission" date="2020-08" db="EMBL/GenBank/DDBJ databases">
        <authorList>
            <person name="Ramaprasad A."/>
        </authorList>
    </citation>
    <scope>NUCLEOTIDE SEQUENCE [LARGE SCALE GENOMIC DNA]</scope>
</reference>
<name>A0A6V7SI83_PLAVN</name>
<proteinExistence type="predicted"/>
<organism evidence="2 3">
    <name type="scientific">Plasmodium vinckei brucechwatti</name>
    <dbReference type="NCBI Taxonomy" id="119398"/>
    <lineage>
        <taxon>Eukaryota</taxon>
        <taxon>Sar</taxon>
        <taxon>Alveolata</taxon>
        <taxon>Apicomplexa</taxon>
        <taxon>Aconoidasida</taxon>
        <taxon>Haemosporida</taxon>
        <taxon>Plasmodiidae</taxon>
        <taxon>Plasmodium</taxon>
        <taxon>Plasmodium (Vinckeia)</taxon>
    </lineage>
</organism>
<accession>A0A6V7SI83</accession>
<feature type="transmembrane region" description="Helical" evidence="1">
    <location>
        <begin position="78"/>
        <end position="101"/>
    </location>
</feature>
<feature type="transmembrane region" description="Helical" evidence="1">
    <location>
        <begin position="994"/>
        <end position="1012"/>
    </location>
</feature>
<feature type="transmembrane region" description="Helical" evidence="1">
    <location>
        <begin position="48"/>
        <end position="72"/>
    </location>
</feature>
<feature type="transmembrane region" description="Helical" evidence="1">
    <location>
        <begin position="956"/>
        <end position="974"/>
    </location>
</feature>
<evidence type="ECO:0000313" key="2">
    <source>
        <dbReference type="EMBL" id="CAD2097789.1"/>
    </source>
</evidence>
<keyword evidence="1" id="KW-1133">Transmembrane helix</keyword>
<feature type="transmembrane region" description="Helical" evidence="1">
    <location>
        <begin position="917"/>
        <end position="936"/>
    </location>
</feature>
<feature type="transmembrane region" description="Helical" evidence="1">
    <location>
        <begin position="16"/>
        <end position="36"/>
    </location>
</feature>
<evidence type="ECO:0000313" key="3">
    <source>
        <dbReference type="Proteomes" id="UP000515550"/>
    </source>
</evidence>
<protein>
    <submittedName>
        <fullName evidence="2">Uncharacterized protein</fullName>
    </submittedName>
</protein>
<feature type="transmembrane region" description="Helical" evidence="1">
    <location>
        <begin position="1048"/>
        <end position="1067"/>
    </location>
</feature>
<feature type="transmembrane region" description="Helical" evidence="1">
    <location>
        <begin position="156"/>
        <end position="176"/>
    </location>
</feature>
<dbReference type="EMBL" id="LR865390">
    <property type="protein sequence ID" value="CAD2097789.1"/>
    <property type="molecule type" value="Genomic_DNA"/>
</dbReference>
<sequence>MENHNVHSIDIKSEDFVVLIALQSLQTFIVTGYAAIDSKKLVLDFKYLWTVLLGTILFISSLISFVIIRAFIYSKNSIGKYVLELLFFFSIVITCILSIIFDSFKISNMQLLFFAFSLTGYSYYNLITLLFFSVLLGIIIQYNLVISGFMLNAKYLLFSDIISYTLQIIGGHALYFRMYKLCNLIVMSKKNPCKYVVISKEVKNLEEQIFKKLIKSYICVNSKTYSDISSINNNSNNEHKSIRDDFRDIKFKSLNTHRDNKYMRKYKLLSSKSEFSKFSHPTSFAKYYNKKYSKLYHNSISKNSNIFPLKIYSNIKQSNNLHTFLSKKISNKFLKKKKISKTNFVKHSSSFTTDYKHTSNYNEGNPIDNIHSIPFYDNLEQITDKKSIKHKKKKTKKGSLKKKASIISSHDSLNSYAKQSNKENHELAIQIKESSTEENLSQYNDKRSFESLTNHHSAINIHDKNIQYGVHFSKKTDKEYEHKQHELIASTGKTTKRDAKQTNSKLIHENIKHNKGKKKGSSKKIYMEISSDNSCNSNYDTQIGCDNTYSTKKKYNIILNKNGLHNTYTYNEKIVHPHFIKSCAVIPTHEYKTEMFKNQINHIQDYNCNILSCIYHEQNNTMNNIHIMNKNENNYTHKHYTIYDQPNSANKQGGNNNYDDITATEHTIDILNDPSPGESELIGNDQNLSKDGLFNYKTSKGSILRYKSKHYFNDDESYKFKKSLDTNNDANSYMYRSISCNINNDNNNKIIKFTQPYYNKNNKLNYMNNHGPNYKYDKSKILKQHQIMDKIIELDIYNTEDGVKKYNKKRIYSIAKKKKTIFSTKKGKACTTIFLENTKINLLFIYIPRFFKTILDASKKTFINLKKKKILMQNAIWKNKIFIPEANAVGLFKNPNLEQWYLSWMDEFNKNIIIRTYFMNIYLIIYIMLLDFITAYKLYNSNIILNPLKRSDFLKYYIPRSIINIFMYIFYILFISKMKKRQYCNIKKYYNSTLLLCLTKFIITSFDIYIALTSLKYFTSPYYIYMYIHILTIQTTILLIVRYPTQYFLFFIYIVMFISLYCSFAIVKSIMEFSFIITCISFNIIYSYILCSRTIETNRRILFSKYELPYILYLKEIVHCLSTNPSWQCN</sequence>
<feature type="transmembrane region" description="Helical" evidence="1">
    <location>
        <begin position="1024"/>
        <end position="1041"/>
    </location>
</feature>
<feature type="transmembrane region" description="Helical" evidence="1">
    <location>
        <begin position="1073"/>
        <end position="1091"/>
    </location>
</feature>
<gene>
    <name evidence="2" type="ORF">PVBDA_1200350</name>
</gene>